<feature type="disulfide bond" evidence="2">
    <location>
        <begin position="169"/>
        <end position="176"/>
    </location>
</feature>
<dbReference type="SUPFAM" id="SSF57610">
    <property type="entry name" value="Thyroglobulin type-1 domain"/>
    <property type="match status" value="2"/>
</dbReference>
<keyword evidence="7" id="KW-1185">Reference proteome</keyword>
<dbReference type="PROSITE" id="PS50279">
    <property type="entry name" value="BPTI_KUNITZ_2"/>
    <property type="match status" value="1"/>
</dbReference>
<organism evidence="6 7">
    <name type="scientific">Caenorhabditis nigoni</name>
    <dbReference type="NCBI Taxonomy" id="1611254"/>
    <lineage>
        <taxon>Eukaryota</taxon>
        <taxon>Metazoa</taxon>
        <taxon>Ecdysozoa</taxon>
        <taxon>Nematoda</taxon>
        <taxon>Chromadorea</taxon>
        <taxon>Rhabditida</taxon>
        <taxon>Rhabditina</taxon>
        <taxon>Rhabditomorpha</taxon>
        <taxon>Rhabditoidea</taxon>
        <taxon>Rhabditidae</taxon>
        <taxon>Peloderinae</taxon>
        <taxon>Caenorhabditis</taxon>
    </lineage>
</organism>
<evidence type="ECO:0000256" key="3">
    <source>
        <dbReference type="SAM" id="Phobius"/>
    </source>
</evidence>
<dbReference type="PROSITE" id="PS00280">
    <property type="entry name" value="BPTI_KUNITZ_1"/>
    <property type="match status" value="1"/>
</dbReference>
<dbReference type="InterPro" id="IPR052861">
    <property type="entry name" value="BPTI/Kunitz_domain"/>
</dbReference>
<feature type="domain" description="Thyroglobulin type-1" evidence="5">
    <location>
        <begin position="132"/>
        <end position="202"/>
    </location>
</feature>
<dbReference type="SMART" id="SM00211">
    <property type="entry name" value="TY"/>
    <property type="match status" value="2"/>
</dbReference>
<comment type="caution">
    <text evidence="6">The sequence shown here is derived from an EMBL/GenBank/DDBJ whole genome shotgun (WGS) entry which is preliminary data.</text>
</comment>
<dbReference type="STRING" id="1611254.A0A2G5TLD5"/>
<evidence type="ECO:0000259" key="5">
    <source>
        <dbReference type="PROSITE" id="PS51162"/>
    </source>
</evidence>
<dbReference type="Pfam" id="PF00014">
    <property type="entry name" value="Kunitz_BPTI"/>
    <property type="match status" value="1"/>
</dbReference>
<dbReference type="PRINTS" id="PR00759">
    <property type="entry name" value="BASICPTASE"/>
</dbReference>
<feature type="transmembrane region" description="Helical" evidence="3">
    <location>
        <begin position="27"/>
        <end position="44"/>
    </location>
</feature>
<keyword evidence="3" id="KW-0812">Transmembrane</keyword>
<dbReference type="PANTHER" id="PTHR47248:SF9">
    <property type="entry name" value="BPTI_KUNITZ INHIBITOR DOMAIN-CONTAINING PROTEIN"/>
    <property type="match status" value="1"/>
</dbReference>
<dbReference type="InterPro" id="IPR036880">
    <property type="entry name" value="Kunitz_BPTI_sf"/>
</dbReference>
<dbReference type="Gene3D" id="4.10.800.10">
    <property type="entry name" value="Thyroglobulin type-1"/>
    <property type="match status" value="2"/>
</dbReference>
<proteinExistence type="predicted"/>
<dbReference type="PROSITE" id="PS00484">
    <property type="entry name" value="THYROGLOBULIN_1_1"/>
    <property type="match status" value="1"/>
</dbReference>
<dbReference type="OrthoDB" id="4473401at2759"/>
<dbReference type="EMBL" id="PDUG01000005">
    <property type="protein sequence ID" value="PIC28100.1"/>
    <property type="molecule type" value="Genomic_DNA"/>
</dbReference>
<dbReference type="Gene3D" id="4.10.410.10">
    <property type="entry name" value="Pancreatic trypsin inhibitor Kunitz domain"/>
    <property type="match status" value="1"/>
</dbReference>
<name>A0A2G5TLD5_9PELO</name>
<evidence type="ECO:0000256" key="1">
    <source>
        <dbReference type="ARBA" id="ARBA00023157"/>
    </source>
</evidence>
<reference evidence="7" key="1">
    <citation type="submission" date="2017-10" db="EMBL/GenBank/DDBJ databases">
        <title>Rapid genome shrinkage in a self-fertile nematode reveals novel sperm competition proteins.</title>
        <authorList>
            <person name="Yin D."/>
            <person name="Schwarz E.M."/>
            <person name="Thomas C.G."/>
            <person name="Felde R.L."/>
            <person name="Korf I.F."/>
            <person name="Cutter A.D."/>
            <person name="Schartner C.M."/>
            <person name="Ralston E.J."/>
            <person name="Meyer B.J."/>
            <person name="Haag E.S."/>
        </authorList>
    </citation>
    <scope>NUCLEOTIDE SEQUENCE [LARGE SCALE GENOMIC DNA]</scope>
    <source>
        <strain evidence="7">JU1422</strain>
    </source>
</reference>
<evidence type="ECO:0000313" key="7">
    <source>
        <dbReference type="Proteomes" id="UP000230233"/>
    </source>
</evidence>
<evidence type="ECO:0008006" key="8">
    <source>
        <dbReference type="Google" id="ProtNLM"/>
    </source>
</evidence>
<keyword evidence="3" id="KW-1133">Transmembrane helix</keyword>
<dbReference type="SUPFAM" id="SSF57362">
    <property type="entry name" value="BPTI-like"/>
    <property type="match status" value="1"/>
</dbReference>
<evidence type="ECO:0000256" key="2">
    <source>
        <dbReference type="PROSITE-ProRule" id="PRU00500"/>
    </source>
</evidence>
<dbReference type="PROSITE" id="PS51162">
    <property type="entry name" value="THYROGLOBULIN_1_2"/>
    <property type="match status" value="2"/>
</dbReference>
<evidence type="ECO:0000259" key="4">
    <source>
        <dbReference type="PROSITE" id="PS50279"/>
    </source>
</evidence>
<dbReference type="SMART" id="SM00131">
    <property type="entry name" value="KU"/>
    <property type="match status" value="1"/>
</dbReference>
<dbReference type="InterPro" id="IPR020901">
    <property type="entry name" value="Prtase_inh_Kunz-CS"/>
</dbReference>
<dbReference type="CDD" id="cd00191">
    <property type="entry name" value="TY"/>
    <property type="match status" value="1"/>
</dbReference>
<dbReference type="Pfam" id="PF00086">
    <property type="entry name" value="Thyroglobulin_1"/>
    <property type="match status" value="2"/>
</dbReference>
<dbReference type="GO" id="GO:0004867">
    <property type="term" value="F:serine-type endopeptidase inhibitor activity"/>
    <property type="evidence" value="ECO:0007669"/>
    <property type="project" value="InterPro"/>
</dbReference>
<gene>
    <name evidence="6" type="primary">Cnig_chr_V.g20127</name>
    <name evidence="6" type="ORF">B9Z55_020127</name>
</gene>
<keyword evidence="3" id="KW-0472">Membrane</keyword>
<feature type="domain" description="Thyroglobulin type-1" evidence="5">
    <location>
        <begin position="79"/>
        <end position="128"/>
    </location>
</feature>
<feature type="domain" description="BPTI/Kunitz inhibitor" evidence="4">
    <location>
        <begin position="236"/>
        <end position="289"/>
    </location>
</feature>
<dbReference type="InterPro" id="IPR000716">
    <property type="entry name" value="Thyroglobulin_1"/>
</dbReference>
<dbReference type="InterPro" id="IPR036857">
    <property type="entry name" value="Thyroglobulin_1_sf"/>
</dbReference>
<protein>
    <recommendedName>
        <fullName evidence="8">BPTI/Kunitz inhibitor domain-containing protein</fullName>
    </recommendedName>
</protein>
<keyword evidence="1 2" id="KW-1015">Disulfide bond</keyword>
<dbReference type="InterPro" id="IPR002223">
    <property type="entry name" value="Kunitz_BPTI"/>
</dbReference>
<comment type="caution">
    <text evidence="2">Lacks conserved residue(s) required for the propagation of feature annotation.</text>
</comment>
<accession>A0A2G5TLD5</accession>
<dbReference type="Proteomes" id="UP000230233">
    <property type="component" value="Chromosome V"/>
</dbReference>
<dbReference type="AlphaFoldDB" id="A0A2G5TLD5"/>
<evidence type="ECO:0000313" key="6">
    <source>
        <dbReference type="EMBL" id="PIC28100.1"/>
    </source>
</evidence>
<sequence length="417" mass="46459">MNTSSKLCRTHYPKVRYKKETIMTRKAYYPVIICLFFVFFFLPSPTESTVKCFKGFSGDGRPFKQRLCQTEYCIKNPATGPCTLNNDGLKCNENGYYATVQCNKESCYCVTPHTASIAYDTRTNSPKTAPKCGTCLVYLQKLFANGDPPENSFVPKCDVGDGDFEPVQCDSTKNQCYCVDTVTGREIPGTKKALSNTTKMNCMKIDFSIDSVAFPTFEKADALKPKSELIIGRPSCAHNRNAGYICSQNKTSIRYWFDVETFQCLAFEHKGCGGNQNSYRTSQECYSDCVLADYFSCALQSEPAKMSNGQAYICPESGPQPPPGRTTTTTPGPQLKDGCPRGYTCQMGPFFGFCCEESLTNRYQTAFSTKCKNNKPSLQVQHDGYSSGMLGKSCSDNFCPKTHNCEHNEFFAFCCPK</sequence>
<dbReference type="PANTHER" id="PTHR47248">
    <property type="entry name" value="PROTEIN CBG06772"/>
    <property type="match status" value="1"/>
</dbReference>